<accession>A0ABM5L8H5</accession>
<reference evidence="6" key="1">
    <citation type="submission" date="2025-05" db="UniProtKB">
        <authorList>
            <consortium name="EnsemblMetazoa"/>
        </authorList>
    </citation>
    <scope>IDENTIFICATION</scope>
</reference>
<evidence type="ECO:0000313" key="7">
    <source>
        <dbReference type="Proteomes" id="UP001652700"/>
    </source>
</evidence>
<dbReference type="PROSITE" id="PS00028">
    <property type="entry name" value="ZINC_FINGER_C2H2_1"/>
    <property type="match status" value="1"/>
</dbReference>
<dbReference type="InterPro" id="IPR013087">
    <property type="entry name" value="Znf_C2H2_type"/>
</dbReference>
<dbReference type="SUPFAM" id="SSF57667">
    <property type="entry name" value="beta-beta-alpha zinc fingers"/>
    <property type="match status" value="1"/>
</dbReference>
<dbReference type="PROSITE" id="PS50157">
    <property type="entry name" value="ZINC_FINGER_C2H2_2"/>
    <property type="match status" value="1"/>
</dbReference>
<name>A0ABM5L8H5_DIAVI</name>
<sequence>MKFVLSSLAEQVVCISGYLQQGATKMEMMETLIGHSSYDVNYMGTHDEGKKINQNMKVATGRRSYKCEICFKQFTTASHLKRHLRVHTGDNPYKCSICFKQCTDRSYLQQGETKMEIMETLIGPSSYDGNYMGTHDEGKTINQNMKVATGR</sequence>
<dbReference type="RefSeq" id="XP_050518741.1">
    <property type="nucleotide sequence ID" value="XM_050662784.1"/>
</dbReference>
<evidence type="ECO:0000259" key="5">
    <source>
        <dbReference type="PROSITE" id="PS50157"/>
    </source>
</evidence>
<dbReference type="Pfam" id="PF00096">
    <property type="entry name" value="zf-C2H2"/>
    <property type="match status" value="1"/>
</dbReference>
<protein>
    <recommendedName>
        <fullName evidence="5">C2H2-type domain-containing protein</fullName>
    </recommendedName>
</protein>
<evidence type="ECO:0000256" key="1">
    <source>
        <dbReference type="ARBA" id="ARBA00022723"/>
    </source>
</evidence>
<evidence type="ECO:0000256" key="2">
    <source>
        <dbReference type="ARBA" id="ARBA00022771"/>
    </source>
</evidence>
<dbReference type="Gene3D" id="3.30.160.60">
    <property type="entry name" value="Classic Zinc Finger"/>
    <property type="match status" value="2"/>
</dbReference>
<evidence type="ECO:0000256" key="3">
    <source>
        <dbReference type="ARBA" id="ARBA00022833"/>
    </source>
</evidence>
<feature type="domain" description="C2H2-type" evidence="5">
    <location>
        <begin position="65"/>
        <end position="92"/>
    </location>
</feature>
<dbReference type="PANTHER" id="PTHR23235">
    <property type="entry name" value="KRUEPPEL-LIKE TRANSCRIPTION FACTOR"/>
    <property type="match status" value="1"/>
</dbReference>
<dbReference type="EnsemblMetazoa" id="XM_050662784.1">
    <property type="protein sequence ID" value="XP_050518741.1"/>
    <property type="gene ID" value="LOC126892912"/>
</dbReference>
<dbReference type="SMART" id="SM00355">
    <property type="entry name" value="ZnF_C2H2"/>
    <property type="match status" value="1"/>
</dbReference>
<evidence type="ECO:0000256" key="4">
    <source>
        <dbReference type="PROSITE-ProRule" id="PRU00042"/>
    </source>
</evidence>
<keyword evidence="3" id="KW-0862">Zinc</keyword>
<keyword evidence="7" id="KW-1185">Reference proteome</keyword>
<proteinExistence type="predicted"/>
<dbReference type="InterPro" id="IPR036236">
    <property type="entry name" value="Znf_C2H2_sf"/>
</dbReference>
<dbReference type="Proteomes" id="UP001652700">
    <property type="component" value="Unplaced"/>
</dbReference>
<dbReference type="GeneID" id="126892912"/>
<evidence type="ECO:0000313" key="6">
    <source>
        <dbReference type="EnsemblMetazoa" id="XP_050518741.1"/>
    </source>
</evidence>
<organism evidence="6 7">
    <name type="scientific">Diabrotica virgifera virgifera</name>
    <name type="common">western corn rootworm</name>
    <dbReference type="NCBI Taxonomy" id="50390"/>
    <lineage>
        <taxon>Eukaryota</taxon>
        <taxon>Metazoa</taxon>
        <taxon>Ecdysozoa</taxon>
        <taxon>Arthropoda</taxon>
        <taxon>Hexapoda</taxon>
        <taxon>Insecta</taxon>
        <taxon>Pterygota</taxon>
        <taxon>Neoptera</taxon>
        <taxon>Endopterygota</taxon>
        <taxon>Coleoptera</taxon>
        <taxon>Polyphaga</taxon>
        <taxon>Cucujiformia</taxon>
        <taxon>Chrysomeloidea</taxon>
        <taxon>Chrysomelidae</taxon>
        <taxon>Galerucinae</taxon>
        <taxon>Diabroticina</taxon>
        <taxon>Diabroticites</taxon>
        <taxon>Diabrotica</taxon>
    </lineage>
</organism>
<keyword evidence="1" id="KW-0479">Metal-binding</keyword>
<keyword evidence="2 4" id="KW-0863">Zinc-finger</keyword>